<name>A0ABR0R448_GOSAR</name>
<sequence length="97" mass="10987">MSDSELPSSHFSLFNLSFLLALFRSLEKPSAHMINRYGLSGSPCLIPLFGVNSDYWIPLIATEYDTVRTHFITISIHLLQKPSIFIMLSMKSHSTLL</sequence>
<proteinExistence type="predicted"/>
<protein>
    <submittedName>
        <fullName evidence="1">Uncharacterized protein</fullName>
    </submittedName>
</protein>
<evidence type="ECO:0000313" key="1">
    <source>
        <dbReference type="EMBL" id="KAK5845873.1"/>
    </source>
</evidence>
<dbReference type="EMBL" id="JARKNE010000001">
    <property type="protein sequence ID" value="KAK5845873.1"/>
    <property type="molecule type" value="Genomic_DNA"/>
</dbReference>
<dbReference type="Proteomes" id="UP001358586">
    <property type="component" value="Chromosome 1"/>
</dbReference>
<keyword evidence="2" id="KW-1185">Reference proteome</keyword>
<comment type="caution">
    <text evidence="1">The sequence shown here is derived from an EMBL/GenBank/DDBJ whole genome shotgun (WGS) entry which is preliminary data.</text>
</comment>
<evidence type="ECO:0000313" key="2">
    <source>
        <dbReference type="Proteomes" id="UP001358586"/>
    </source>
</evidence>
<accession>A0ABR0R448</accession>
<reference evidence="1 2" key="1">
    <citation type="submission" date="2023-03" db="EMBL/GenBank/DDBJ databases">
        <title>WGS of Gossypium arboreum.</title>
        <authorList>
            <person name="Yu D."/>
        </authorList>
    </citation>
    <scope>NUCLEOTIDE SEQUENCE [LARGE SCALE GENOMIC DNA]</scope>
    <source>
        <tissue evidence="1">Leaf</tissue>
    </source>
</reference>
<gene>
    <name evidence="1" type="ORF">PVK06_002114</name>
</gene>
<organism evidence="1 2">
    <name type="scientific">Gossypium arboreum</name>
    <name type="common">Tree cotton</name>
    <name type="synonym">Gossypium nanking</name>
    <dbReference type="NCBI Taxonomy" id="29729"/>
    <lineage>
        <taxon>Eukaryota</taxon>
        <taxon>Viridiplantae</taxon>
        <taxon>Streptophyta</taxon>
        <taxon>Embryophyta</taxon>
        <taxon>Tracheophyta</taxon>
        <taxon>Spermatophyta</taxon>
        <taxon>Magnoliopsida</taxon>
        <taxon>eudicotyledons</taxon>
        <taxon>Gunneridae</taxon>
        <taxon>Pentapetalae</taxon>
        <taxon>rosids</taxon>
        <taxon>malvids</taxon>
        <taxon>Malvales</taxon>
        <taxon>Malvaceae</taxon>
        <taxon>Malvoideae</taxon>
        <taxon>Gossypium</taxon>
    </lineage>
</organism>